<dbReference type="InterPro" id="IPR001173">
    <property type="entry name" value="Glyco_trans_2-like"/>
</dbReference>
<feature type="transmembrane region" description="Helical" evidence="4">
    <location>
        <begin position="215"/>
        <end position="238"/>
    </location>
</feature>
<keyword evidence="7" id="KW-1185">Reference proteome</keyword>
<keyword evidence="3" id="KW-0808">Transferase</keyword>
<evidence type="ECO:0000313" key="7">
    <source>
        <dbReference type="Proteomes" id="UP000826725"/>
    </source>
</evidence>
<keyword evidence="4" id="KW-1133">Transmembrane helix</keyword>
<protein>
    <recommendedName>
        <fullName evidence="5">Glycosyltransferase 2-like domain-containing protein</fullName>
    </recommendedName>
</protein>
<feature type="transmembrane region" description="Helical" evidence="4">
    <location>
        <begin position="188"/>
        <end position="208"/>
    </location>
</feature>
<evidence type="ECO:0000256" key="3">
    <source>
        <dbReference type="ARBA" id="ARBA00022679"/>
    </source>
</evidence>
<dbReference type="Pfam" id="PF13632">
    <property type="entry name" value="Glyco_trans_2_3"/>
    <property type="match status" value="1"/>
</dbReference>
<evidence type="ECO:0000256" key="1">
    <source>
        <dbReference type="ARBA" id="ARBA00006739"/>
    </source>
</evidence>
<evidence type="ECO:0000313" key="6">
    <source>
        <dbReference type="EMBL" id="BCL59439.1"/>
    </source>
</evidence>
<evidence type="ECO:0000259" key="5">
    <source>
        <dbReference type="Pfam" id="PF13632"/>
    </source>
</evidence>
<dbReference type="Proteomes" id="UP000826725">
    <property type="component" value="Chromosome"/>
</dbReference>
<gene>
    <name evidence="6" type="ORF">DGMP_01320</name>
</gene>
<dbReference type="KEGG" id="dbk:DGMP_01320"/>
<comment type="similarity">
    <text evidence="1">Belongs to the glycosyltransferase 2 family.</text>
</comment>
<keyword evidence="4" id="KW-0812">Transmembrane</keyword>
<sequence>MFTDARQLFAENVITELVANFSDPEIGGVSGELIFVKDGTSNIEIQMGAYWQYEKMIRKMESNTGSVVGVTGAIYSIRRELYQQLQNTAILDDVMVPMNIVMQGYRVIFDSSAVAYDVFSKNTIQEWHRKVRTLAGNWQMLSLNPALMVPRLNPLWFRFLSHKIARIIVPFFLILLLVTGMLQKDVYYNYFTVLQLLFYSAALIAFLIPSTRNFFIFQISYFFCVLNLAALKGFFIWITGGCKTIWTTNKS</sequence>
<dbReference type="EMBL" id="AP024086">
    <property type="protein sequence ID" value="BCL59439.1"/>
    <property type="molecule type" value="Genomic_DNA"/>
</dbReference>
<dbReference type="PANTHER" id="PTHR43630:SF1">
    <property type="entry name" value="POLY-BETA-1,6-N-ACETYL-D-GLUCOSAMINE SYNTHASE"/>
    <property type="match status" value="1"/>
</dbReference>
<evidence type="ECO:0000256" key="2">
    <source>
        <dbReference type="ARBA" id="ARBA00022676"/>
    </source>
</evidence>
<keyword evidence="4" id="KW-0472">Membrane</keyword>
<keyword evidence="2" id="KW-0328">Glycosyltransferase</keyword>
<name>A0A8D5FPH6_9BACT</name>
<reference evidence="6" key="1">
    <citation type="submission" date="2020-09" db="EMBL/GenBank/DDBJ databases">
        <title>Desulfogranum mesoprofundum gen. nov., sp. nov., a novel mesophilic, sulfate-reducing chemolithoautotroph isolated from a deep-sea hydrothermal vent chimney in the Suiyo Seamount.</title>
        <authorList>
            <person name="Hashimoto Y."/>
            <person name="Nakagawa S."/>
        </authorList>
    </citation>
    <scope>NUCLEOTIDE SEQUENCE</scope>
    <source>
        <strain evidence="6">KT2</strain>
    </source>
</reference>
<dbReference type="AlphaFoldDB" id="A0A8D5FPH6"/>
<organism evidence="6 7">
    <name type="scientific">Desulfomarina profundi</name>
    <dbReference type="NCBI Taxonomy" id="2772557"/>
    <lineage>
        <taxon>Bacteria</taxon>
        <taxon>Pseudomonadati</taxon>
        <taxon>Thermodesulfobacteriota</taxon>
        <taxon>Desulfobulbia</taxon>
        <taxon>Desulfobulbales</taxon>
        <taxon>Desulfobulbaceae</taxon>
        <taxon>Desulfomarina</taxon>
    </lineage>
</organism>
<feature type="transmembrane region" description="Helical" evidence="4">
    <location>
        <begin position="164"/>
        <end position="182"/>
    </location>
</feature>
<proteinExistence type="inferred from homology"/>
<feature type="domain" description="Glycosyltransferase 2-like" evidence="5">
    <location>
        <begin position="9"/>
        <end position="231"/>
    </location>
</feature>
<dbReference type="GO" id="GO:0016757">
    <property type="term" value="F:glycosyltransferase activity"/>
    <property type="evidence" value="ECO:0007669"/>
    <property type="project" value="UniProtKB-KW"/>
</dbReference>
<accession>A0A8D5FPH6</accession>
<dbReference type="PANTHER" id="PTHR43630">
    <property type="entry name" value="POLY-BETA-1,6-N-ACETYL-D-GLUCOSAMINE SYNTHASE"/>
    <property type="match status" value="1"/>
</dbReference>
<evidence type="ECO:0000256" key="4">
    <source>
        <dbReference type="SAM" id="Phobius"/>
    </source>
</evidence>